<dbReference type="AlphaFoldDB" id="A0A7J8VIG8"/>
<comment type="caution">
    <text evidence="1">The sequence shown here is derived from an EMBL/GenBank/DDBJ whole genome shotgun (WGS) entry which is preliminary data.</text>
</comment>
<name>A0A7J8VIG8_9ROSI</name>
<keyword evidence="2" id="KW-1185">Reference proteome</keyword>
<evidence type="ECO:0000313" key="1">
    <source>
        <dbReference type="EMBL" id="MBA0662259.1"/>
    </source>
</evidence>
<gene>
    <name evidence="1" type="ORF">Goklo_006421</name>
</gene>
<reference evidence="1 2" key="1">
    <citation type="journal article" date="2019" name="Genome Biol. Evol.">
        <title>Insights into the evolution of the New World diploid cottons (Gossypium, subgenus Houzingenia) based on genome sequencing.</title>
        <authorList>
            <person name="Grover C.E."/>
            <person name="Arick M.A. 2nd"/>
            <person name="Thrash A."/>
            <person name="Conover J.L."/>
            <person name="Sanders W.S."/>
            <person name="Peterson D.G."/>
            <person name="Frelichowski J.E."/>
            <person name="Scheffler J.A."/>
            <person name="Scheffler B.E."/>
            <person name="Wendel J.F."/>
        </authorList>
    </citation>
    <scope>NUCLEOTIDE SEQUENCE [LARGE SCALE GENOMIC DNA]</scope>
    <source>
        <strain evidence="1">57</strain>
        <tissue evidence="1">Leaf</tissue>
    </source>
</reference>
<proteinExistence type="predicted"/>
<protein>
    <submittedName>
        <fullName evidence="1">Uncharacterized protein</fullName>
    </submittedName>
</protein>
<evidence type="ECO:0000313" key="2">
    <source>
        <dbReference type="Proteomes" id="UP000593573"/>
    </source>
</evidence>
<dbReference type="EMBL" id="JABFAB010000010">
    <property type="protein sequence ID" value="MBA0662259.1"/>
    <property type="molecule type" value="Genomic_DNA"/>
</dbReference>
<sequence>MVVLPDLNKPLVSRDKVDGLTSSKLMQLTLLQRHDHVYRLAQIKGLRSMGLGCWLVGDQGGIIRIIRKERMGLLWSIKMLMVLGLVDWVCKLVILAEEARLL</sequence>
<feature type="non-terminal residue" evidence="1">
    <location>
        <position position="102"/>
    </location>
</feature>
<accession>A0A7J8VIG8</accession>
<dbReference type="Proteomes" id="UP000593573">
    <property type="component" value="Unassembled WGS sequence"/>
</dbReference>
<dbReference type="OrthoDB" id="10508214at2759"/>
<organism evidence="1 2">
    <name type="scientific">Gossypium klotzschianum</name>
    <dbReference type="NCBI Taxonomy" id="34286"/>
    <lineage>
        <taxon>Eukaryota</taxon>
        <taxon>Viridiplantae</taxon>
        <taxon>Streptophyta</taxon>
        <taxon>Embryophyta</taxon>
        <taxon>Tracheophyta</taxon>
        <taxon>Spermatophyta</taxon>
        <taxon>Magnoliopsida</taxon>
        <taxon>eudicotyledons</taxon>
        <taxon>Gunneridae</taxon>
        <taxon>Pentapetalae</taxon>
        <taxon>rosids</taxon>
        <taxon>malvids</taxon>
        <taxon>Malvales</taxon>
        <taxon>Malvaceae</taxon>
        <taxon>Malvoideae</taxon>
        <taxon>Gossypium</taxon>
    </lineage>
</organism>